<dbReference type="EMBL" id="JRES01000162">
    <property type="protein sequence ID" value="KNC33711.1"/>
    <property type="molecule type" value="Genomic_DNA"/>
</dbReference>
<comment type="caution">
    <text evidence="1">The sequence shown here is derived from an EMBL/GenBank/DDBJ whole genome shotgun (WGS) entry which is preliminary data.</text>
</comment>
<keyword evidence="2" id="KW-1185">Reference proteome</keyword>
<sequence>MKKILREENTDVFEFATYDPDIISKNTEEVKKNSVGSEDCSINKTDAAFEEEDATTPEYNEYASKEYMPVITQKYVVNNIETKSNSVSIKSVLLEDEINTSNPASKEIANENDDNVAEDLKLSDSVNEYRDLADENTKDDESFMRKQIRTMQIKKVILMRKLKFLSYR</sequence>
<evidence type="ECO:0000313" key="1">
    <source>
        <dbReference type="EMBL" id="KNC33711.1"/>
    </source>
</evidence>
<accession>A0A0L0CN49</accession>
<evidence type="ECO:0000313" key="2">
    <source>
        <dbReference type="Proteomes" id="UP000037069"/>
    </source>
</evidence>
<protein>
    <submittedName>
        <fullName evidence="1">Uncharacterized protein</fullName>
    </submittedName>
</protein>
<reference evidence="1 2" key="1">
    <citation type="journal article" date="2015" name="Nat. Commun.">
        <title>Lucilia cuprina genome unlocks parasitic fly biology to underpin future interventions.</title>
        <authorList>
            <person name="Anstead C.A."/>
            <person name="Korhonen P.K."/>
            <person name="Young N.D."/>
            <person name="Hall R.S."/>
            <person name="Jex A.R."/>
            <person name="Murali S.C."/>
            <person name="Hughes D.S."/>
            <person name="Lee S.F."/>
            <person name="Perry T."/>
            <person name="Stroehlein A.J."/>
            <person name="Ansell B.R."/>
            <person name="Breugelmans B."/>
            <person name="Hofmann A."/>
            <person name="Qu J."/>
            <person name="Dugan S."/>
            <person name="Lee S.L."/>
            <person name="Chao H."/>
            <person name="Dinh H."/>
            <person name="Han Y."/>
            <person name="Doddapaneni H.V."/>
            <person name="Worley K.C."/>
            <person name="Muzny D.M."/>
            <person name="Ioannidis P."/>
            <person name="Waterhouse R.M."/>
            <person name="Zdobnov E.M."/>
            <person name="James P.J."/>
            <person name="Bagnall N.H."/>
            <person name="Kotze A.C."/>
            <person name="Gibbs R.A."/>
            <person name="Richards S."/>
            <person name="Batterham P."/>
            <person name="Gasser R.B."/>
        </authorList>
    </citation>
    <scope>NUCLEOTIDE SEQUENCE [LARGE SCALE GENOMIC DNA]</scope>
    <source>
        <strain evidence="1 2">LS</strain>
        <tissue evidence="1">Full body</tissue>
    </source>
</reference>
<dbReference type="AlphaFoldDB" id="A0A0L0CN49"/>
<name>A0A0L0CN49_LUCCU</name>
<proteinExistence type="predicted"/>
<dbReference type="Proteomes" id="UP000037069">
    <property type="component" value="Unassembled WGS sequence"/>
</dbReference>
<gene>
    <name evidence="1" type="ORF">FF38_03149</name>
</gene>
<organism evidence="1 2">
    <name type="scientific">Lucilia cuprina</name>
    <name type="common">Green bottle fly</name>
    <name type="synonym">Australian sheep blowfly</name>
    <dbReference type="NCBI Taxonomy" id="7375"/>
    <lineage>
        <taxon>Eukaryota</taxon>
        <taxon>Metazoa</taxon>
        <taxon>Ecdysozoa</taxon>
        <taxon>Arthropoda</taxon>
        <taxon>Hexapoda</taxon>
        <taxon>Insecta</taxon>
        <taxon>Pterygota</taxon>
        <taxon>Neoptera</taxon>
        <taxon>Endopterygota</taxon>
        <taxon>Diptera</taxon>
        <taxon>Brachycera</taxon>
        <taxon>Muscomorpha</taxon>
        <taxon>Oestroidea</taxon>
        <taxon>Calliphoridae</taxon>
        <taxon>Luciliinae</taxon>
        <taxon>Lucilia</taxon>
    </lineage>
</organism>